<evidence type="ECO:0000313" key="2">
    <source>
        <dbReference type="EMBL" id="OEF96983.1"/>
    </source>
</evidence>
<dbReference type="Proteomes" id="UP000094296">
    <property type="component" value="Unassembled WGS sequence"/>
</dbReference>
<keyword evidence="1" id="KW-0732">Signal</keyword>
<dbReference type="AlphaFoldDB" id="A0A1E5G257"/>
<organism evidence="2 3">
    <name type="scientific">Desulfuribacillus alkaliarsenatis</name>
    <dbReference type="NCBI Taxonomy" id="766136"/>
    <lineage>
        <taxon>Bacteria</taxon>
        <taxon>Bacillati</taxon>
        <taxon>Bacillota</taxon>
        <taxon>Desulfuribacillia</taxon>
        <taxon>Desulfuribacillales</taxon>
        <taxon>Desulfuribacillaceae</taxon>
        <taxon>Desulfuribacillus</taxon>
    </lineage>
</organism>
<evidence type="ECO:0000313" key="3">
    <source>
        <dbReference type="Proteomes" id="UP000094296"/>
    </source>
</evidence>
<dbReference type="PROSITE" id="PS51257">
    <property type="entry name" value="PROKAR_LIPOPROTEIN"/>
    <property type="match status" value="1"/>
</dbReference>
<keyword evidence="3" id="KW-1185">Reference proteome</keyword>
<dbReference type="RefSeq" id="WP_069643028.1">
    <property type="nucleotide sequence ID" value="NZ_MIJE01000022.1"/>
</dbReference>
<gene>
    <name evidence="2" type="ORF">BHF68_05100</name>
</gene>
<dbReference type="OrthoDB" id="9758793at2"/>
<feature type="chain" id="PRO_5038609256" evidence="1">
    <location>
        <begin position="28"/>
        <end position="448"/>
    </location>
</feature>
<comment type="caution">
    <text evidence="2">The sequence shown here is derived from an EMBL/GenBank/DDBJ whole genome shotgun (WGS) entry which is preliminary data.</text>
</comment>
<protein>
    <submittedName>
        <fullName evidence="2">Uncharacterized protein</fullName>
    </submittedName>
</protein>
<sequence length="448" mass="52020">MKKMLIVLMIVSLTLLSLIGCSSSKYANSQTEEEMREQIRAELEAQQQSPSNTTMNQDTEYMDKVFQFITSEYPEYTREDFDKWDYFSLDITCDGTDEIILSTTYWDGKLERAIVIMDDQGQLSEIPSYIPLAKYENNFEMKDGFLVHKTKSGGPGAHYYHMNLYIHHDSYSYLLNTLDSSILIEETVSAPMEDYQTKGEIKGTLKDFVIEYTKTDNQTDVEEIIAKDSYRFDTGVLFFWKKPISISNTAKNFEQVFNGNNLYETIEYFYNNLYQFDDNSREDFSIKLMNAIDQDLLKILPMGDLPYISDDAYNIATNELDLSMIGEYAKDSLEYINNSRVYQLAKLFYADDGEVVEGGIGLTFDYWTFQMLKPALNYAYPDRHSPFEYNDLHPIIAPHFIFYSVEQVENTHIGYLNILVYSYDDVKKLEGANTWKDILLLPVEVVGY</sequence>
<name>A0A1E5G257_9FIRM</name>
<accession>A0A1E5G257</accession>
<dbReference type="STRING" id="766136.BHF68_05100"/>
<feature type="signal peptide" evidence="1">
    <location>
        <begin position="1"/>
        <end position="27"/>
    </location>
</feature>
<reference evidence="2 3" key="1">
    <citation type="submission" date="2016-09" db="EMBL/GenBank/DDBJ databases">
        <title>Draft genome sequence for the type strain of Desulfuribacillus alkaliarsenatis AHT28, an obligately anaerobic, sulfidogenic bacterium isolated from Russian soda lake sediments.</title>
        <authorList>
            <person name="Abin C.A."/>
            <person name="Hollibaugh J.T."/>
        </authorList>
    </citation>
    <scope>NUCLEOTIDE SEQUENCE [LARGE SCALE GENOMIC DNA]</scope>
    <source>
        <strain evidence="2 3">AHT28</strain>
    </source>
</reference>
<proteinExistence type="predicted"/>
<evidence type="ECO:0000256" key="1">
    <source>
        <dbReference type="SAM" id="SignalP"/>
    </source>
</evidence>
<dbReference type="EMBL" id="MIJE01000022">
    <property type="protein sequence ID" value="OEF96983.1"/>
    <property type="molecule type" value="Genomic_DNA"/>
</dbReference>